<name>A0A8J3V248_9ACTN</name>
<accession>A0A8J3V248</accession>
<comment type="caution">
    <text evidence="1">The sequence shown here is derived from an EMBL/GenBank/DDBJ whole genome shotgun (WGS) entry which is preliminary data.</text>
</comment>
<protein>
    <submittedName>
        <fullName evidence="1">Uncharacterized protein</fullName>
    </submittedName>
</protein>
<sequence length="71" mass="7224">MYDDLIRDWKDPESRAVSGGAGHPAGAIELGGGAFTDAIAASTEKALSLGCCNGLTDKVACHPVFSAITIC</sequence>
<dbReference type="RefSeq" id="WP_203945572.1">
    <property type="nucleotide sequence ID" value="NZ_BOOR01000025.1"/>
</dbReference>
<gene>
    <name evidence="1" type="ORF">Pth03_37770</name>
</gene>
<dbReference type="EMBL" id="BOOR01000025">
    <property type="protein sequence ID" value="GII55388.1"/>
    <property type="molecule type" value="Genomic_DNA"/>
</dbReference>
<evidence type="ECO:0000313" key="2">
    <source>
        <dbReference type="Proteomes" id="UP000605992"/>
    </source>
</evidence>
<evidence type="ECO:0000313" key="1">
    <source>
        <dbReference type="EMBL" id="GII55388.1"/>
    </source>
</evidence>
<proteinExistence type="predicted"/>
<dbReference type="Proteomes" id="UP000605992">
    <property type="component" value="Unassembled WGS sequence"/>
</dbReference>
<reference evidence="1" key="1">
    <citation type="submission" date="2021-01" db="EMBL/GenBank/DDBJ databases">
        <title>Whole genome shotgun sequence of Planotetraspora thailandica NBRC 104271.</title>
        <authorList>
            <person name="Komaki H."/>
            <person name="Tamura T."/>
        </authorList>
    </citation>
    <scope>NUCLEOTIDE SEQUENCE</scope>
    <source>
        <strain evidence="1">NBRC 104271</strain>
    </source>
</reference>
<keyword evidence="2" id="KW-1185">Reference proteome</keyword>
<dbReference type="AlphaFoldDB" id="A0A8J3V248"/>
<organism evidence="1 2">
    <name type="scientific">Planotetraspora thailandica</name>
    <dbReference type="NCBI Taxonomy" id="487172"/>
    <lineage>
        <taxon>Bacteria</taxon>
        <taxon>Bacillati</taxon>
        <taxon>Actinomycetota</taxon>
        <taxon>Actinomycetes</taxon>
        <taxon>Streptosporangiales</taxon>
        <taxon>Streptosporangiaceae</taxon>
        <taxon>Planotetraspora</taxon>
    </lineage>
</organism>